<keyword evidence="2" id="KW-1185">Reference proteome</keyword>
<sequence length="37" mass="4215">MPVSLPVWTKIGYLQSHFATLKTQAFTSIITTFMQLN</sequence>
<proteinExistence type="predicted"/>
<protein>
    <submittedName>
        <fullName evidence="1">Uncharacterized protein</fullName>
    </submittedName>
</protein>
<organism evidence="1 2">
    <name type="scientific">Gossypium arboreum</name>
    <name type="common">Tree cotton</name>
    <name type="synonym">Gossypium nanking</name>
    <dbReference type="NCBI Taxonomy" id="29729"/>
    <lineage>
        <taxon>Eukaryota</taxon>
        <taxon>Viridiplantae</taxon>
        <taxon>Streptophyta</taxon>
        <taxon>Embryophyta</taxon>
        <taxon>Tracheophyta</taxon>
        <taxon>Spermatophyta</taxon>
        <taxon>Magnoliopsida</taxon>
        <taxon>eudicotyledons</taxon>
        <taxon>Gunneridae</taxon>
        <taxon>Pentapetalae</taxon>
        <taxon>rosids</taxon>
        <taxon>malvids</taxon>
        <taxon>Malvales</taxon>
        <taxon>Malvaceae</taxon>
        <taxon>Malvoideae</taxon>
        <taxon>Gossypium</taxon>
    </lineage>
</organism>
<gene>
    <name evidence="1" type="ORF">F383_12761</name>
</gene>
<evidence type="ECO:0000313" key="2">
    <source>
        <dbReference type="Proteomes" id="UP000032142"/>
    </source>
</evidence>
<dbReference type="Proteomes" id="UP000032142">
    <property type="component" value="Unassembled WGS sequence"/>
</dbReference>
<evidence type="ECO:0000313" key="1">
    <source>
        <dbReference type="EMBL" id="KHG11232.1"/>
    </source>
</evidence>
<accession>A0A0B0NEY5</accession>
<reference evidence="2" key="1">
    <citation type="submission" date="2014-09" db="EMBL/GenBank/DDBJ databases">
        <authorList>
            <person name="Mudge J."/>
            <person name="Ramaraj T."/>
            <person name="Lindquist I.E."/>
            <person name="Bharti A.K."/>
            <person name="Sundararajan A."/>
            <person name="Cameron C.T."/>
            <person name="Woodward J.E."/>
            <person name="May G.D."/>
            <person name="Brubaker C."/>
            <person name="Broadhvest J."/>
            <person name="Wilkins T.A."/>
        </authorList>
    </citation>
    <scope>NUCLEOTIDE SEQUENCE</scope>
    <source>
        <strain evidence="2">cv. AKA8401</strain>
    </source>
</reference>
<dbReference type="EMBL" id="KN395463">
    <property type="protein sequence ID" value="KHG11232.1"/>
    <property type="molecule type" value="Genomic_DNA"/>
</dbReference>
<name>A0A0B0NEY5_GOSAR</name>
<dbReference type="AlphaFoldDB" id="A0A0B0NEY5"/>